<dbReference type="CDD" id="cd12811">
    <property type="entry name" value="MALA"/>
    <property type="match status" value="1"/>
</dbReference>
<organism evidence="1">
    <name type="scientific">Petromyces alliaceus</name>
    <name type="common">Aspergillus alliaceus</name>
    <dbReference type="NCBI Taxonomy" id="209559"/>
    <lineage>
        <taxon>Eukaryota</taxon>
        <taxon>Fungi</taxon>
        <taxon>Dikarya</taxon>
        <taxon>Ascomycota</taxon>
        <taxon>Pezizomycotina</taxon>
        <taxon>Eurotiomycetes</taxon>
        <taxon>Eurotiomycetidae</taxon>
        <taxon>Eurotiales</taxon>
        <taxon>Aspergillaceae</taxon>
        <taxon>Aspergillus</taxon>
        <taxon>Aspergillus subgen. Circumdati</taxon>
    </lineage>
</organism>
<dbReference type="Pfam" id="PF22701">
    <property type="entry name" value="Mala_s_1-like"/>
    <property type="match status" value="1"/>
</dbReference>
<dbReference type="InterPro" id="IPR054550">
    <property type="entry name" value="Mala_s_1-like"/>
</dbReference>
<reference evidence="1" key="1">
    <citation type="submission" date="2019-04" db="EMBL/GenBank/DDBJ databases">
        <title>Friends and foes A comparative genomics studyof 23 Aspergillus species from section Flavi.</title>
        <authorList>
            <consortium name="DOE Joint Genome Institute"/>
            <person name="Kjaerbolling I."/>
            <person name="Vesth T."/>
            <person name="Frisvad J.C."/>
            <person name="Nybo J.L."/>
            <person name="Theobald S."/>
            <person name="Kildgaard S."/>
            <person name="Isbrandt T."/>
            <person name="Kuo A."/>
            <person name="Sato A."/>
            <person name="Lyhne E.K."/>
            <person name="Kogle M.E."/>
            <person name="Wiebenga A."/>
            <person name="Kun R.S."/>
            <person name="Lubbers R.J."/>
            <person name="Makela M.R."/>
            <person name="Barry K."/>
            <person name="Chovatia M."/>
            <person name="Clum A."/>
            <person name="Daum C."/>
            <person name="Haridas S."/>
            <person name="He G."/>
            <person name="LaButti K."/>
            <person name="Lipzen A."/>
            <person name="Mondo S."/>
            <person name="Riley R."/>
            <person name="Salamov A."/>
            <person name="Simmons B.A."/>
            <person name="Magnuson J.K."/>
            <person name="Henrissat B."/>
            <person name="Mortensen U.H."/>
            <person name="Larsen T.O."/>
            <person name="Devries R.P."/>
            <person name="Grigoriev I.V."/>
            <person name="Machida M."/>
            <person name="Baker S.E."/>
            <person name="Andersen M.R."/>
        </authorList>
    </citation>
    <scope>NUCLEOTIDE SEQUENCE [LARGE SCALE GENOMIC DNA]</scope>
    <source>
        <strain evidence="1">IBT 14317</strain>
    </source>
</reference>
<accession>A0A5N7CQD8</accession>
<dbReference type="AlphaFoldDB" id="A0A5N7CQD8"/>
<name>A0A5N7CQD8_PETAA</name>
<dbReference type="SUPFAM" id="SSF63829">
    <property type="entry name" value="Calcium-dependent phosphotriesterase"/>
    <property type="match status" value="1"/>
</dbReference>
<dbReference type="EMBL" id="ML735215">
    <property type="protein sequence ID" value="KAE8396426.1"/>
    <property type="molecule type" value="Genomic_DNA"/>
</dbReference>
<sequence length="365" mass="40105">MQLPLSLNSLLPLGSLVPNFLGGPPSCPPLPPGDLTLKQYQLYPVNFMWDKRRCVAYISSLYNATVSVYDPYKSEITDVMWFPGLSHEGHSAVNPLHASGLILRPDAKTADTLEIVIDNGDCFFTNGLNVSGPDYLLTMDLKNKNVTSQVRLNDISKGTYAGYAEAELGDDGNTYVVGTHVSNILRVSPQGDVSTFYVHPDLGPPRPYGFTGLAHVKDAIITNDNVIGQLIRFDTRTETGTPVVIPQTPYHGFTMSYVMNVPERYNGTILLETENTTPEYVWGGVGVYRSQDGRFEEVEYLGFIPNLLENSLATSAREMTDRIYVVALYTDGANITVSGHSSEFIFQDITAQVDALVDQTSEAKA</sequence>
<protein>
    <submittedName>
        <fullName evidence="1">Uncharacterized protein</fullName>
    </submittedName>
</protein>
<evidence type="ECO:0000313" key="1">
    <source>
        <dbReference type="EMBL" id="KAE8396426.1"/>
    </source>
</evidence>
<gene>
    <name evidence="1" type="ORF">BDV23DRAFT_177964</name>
</gene>
<dbReference type="OrthoDB" id="4434395at2759"/>
<dbReference type="Proteomes" id="UP000326877">
    <property type="component" value="Unassembled WGS sequence"/>
</dbReference>
<proteinExistence type="predicted"/>